<evidence type="ECO:0000313" key="2">
    <source>
        <dbReference type="EMBL" id="EPX75031.1"/>
    </source>
</evidence>
<feature type="compositionally biased region" description="Low complexity" evidence="1">
    <location>
        <begin position="282"/>
        <end position="302"/>
    </location>
</feature>
<dbReference type="PANTHER" id="PTHR43628">
    <property type="entry name" value="ACTIVATOR OF C KINASE PROTEIN 1-RELATED"/>
    <property type="match status" value="1"/>
</dbReference>
<name>S9Q185_SCHOY</name>
<dbReference type="AlphaFoldDB" id="S9Q185"/>
<feature type="region of interest" description="Disordered" evidence="1">
    <location>
        <begin position="282"/>
        <end position="305"/>
    </location>
</feature>
<dbReference type="OrthoDB" id="2384430at2759"/>
<protein>
    <submittedName>
        <fullName evidence="2">SEL1 repeat protein Nif1</fullName>
    </submittedName>
</protein>
<gene>
    <name evidence="2" type="ORF">SOCG_02510</name>
</gene>
<feature type="compositionally biased region" description="Polar residues" evidence="1">
    <location>
        <begin position="219"/>
        <end position="232"/>
    </location>
</feature>
<feature type="compositionally biased region" description="Polar residues" evidence="1">
    <location>
        <begin position="196"/>
        <end position="212"/>
    </location>
</feature>
<dbReference type="VEuPathDB" id="FungiDB:SOCG_02510"/>
<feature type="region of interest" description="Disordered" evidence="1">
    <location>
        <begin position="63"/>
        <end position="111"/>
    </location>
</feature>
<dbReference type="GO" id="GO:0051285">
    <property type="term" value="C:cell cortex of cell tip"/>
    <property type="evidence" value="ECO:0007669"/>
    <property type="project" value="EnsemblFungi"/>
</dbReference>
<dbReference type="GO" id="GO:0004860">
    <property type="term" value="F:protein kinase inhibitor activity"/>
    <property type="evidence" value="ECO:0007669"/>
    <property type="project" value="EnsemblFungi"/>
</dbReference>
<dbReference type="RefSeq" id="XP_013016457.1">
    <property type="nucleotide sequence ID" value="XM_013161003.1"/>
</dbReference>
<dbReference type="InterPro" id="IPR052945">
    <property type="entry name" value="Mitotic_Regulator"/>
</dbReference>
<accession>S9Q185</accession>
<evidence type="ECO:0000313" key="3">
    <source>
        <dbReference type="Proteomes" id="UP000016088"/>
    </source>
</evidence>
<feature type="compositionally biased region" description="Basic and acidic residues" evidence="1">
    <location>
        <begin position="72"/>
        <end position="85"/>
    </location>
</feature>
<dbReference type="GeneID" id="25031487"/>
<dbReference type="InterPro" id="IPR011990">
    <property type="entry name" value="TPR-like_helical_dom_sf"/>
</dbReference>
<feature type="compositionally biased region" description="Low complexity" evidence="1">
    <location>
        <begin position="92"/>
        <end position="106"/>
    </location>
</feature>
<feature type="region of interest" description="Disordered" evidence="1">
    <location>
        <begin position="169"/>
        <end position="232"/>
    </location>
</feature>
<dbReference type="HOGENOM" id="CLU_408893_0_0_1"/>
<dbReference type="SMART" id="SM00671">
    <property type="entry name" value="SEL1"/>
    <property type="match status" value="2"/>
</dbReference>
<organism evidence="2 3">
    <name type="scientific">Schizosaccharomyces octosporus (strain yFS286)</name>
    <name type="common">Fission yeast</name>
    <name type="synonym">Octosporomyces octosporus</name>
    <dbReference type="NCBI Taxonomy" id="483514"/>
    <lineage>
        <taxon>Eukaryota</taxon>
        <taxon>Fungi</taxon>
        <taxon>Dikarya</taxon>
        <taxon>Ascomycota</taxon>
        <taxon>Taphrinomycotina</taxon>
        <taxon>Schizosaccharomycetes</taxon>
        <taxon>Schizosaccharomycetales</taxon>
        <taxon>Schizosaccharomycetaceae</taxon>
        <taxon>Schizosaccharomyces</taxon>
    </lineage>
</organism>
<dbReference type="Gene3D" id="1.25.40.10">
    <property type="entry name" value="Tetratricopeptide repeat domain"/>
    <property type="match status" value="1"/>
</dbReference>
<keyword evidence="3" id="KW-1185">Reference proteome</keyword>
<dbReference type="SUPFAM" id="SSF81901">
    <property type="entry name" value="HCP-like"/>
    <property type="match status" value="1"/>
</dbReference>
<dbReference type="GO" id="GO:0010972">
    <property type="term" value="P:negative regulation of G2/M transition of mitotic cell cycle"/>
    <property type="evidence" value="ECO:0007669"/>
    <property type="project" value="EnsemblFungi"/>
</dbReference>
<dbReference type="eggNOG" id="ENOG502QV88">
    <property type="taxonomic scope" value="Eukaryota"/>
</dbReference>
<dbReference type="OMA" id="CSPKTHV"/>
<dbReference type="GO" id="GO:0032153">
    <property type="term" value="C:cell division site"/>
    <property type="evidence" value="ECO:0007669"/>
    <property type="project" value="TreeGrafter"/>
</dbReference>
<feature type="region of interest" description="Disordered" evidence="1">
    <location>
        <begin position="1"/>
        <end position="45"/>
    </location>
</feature>
<sequence length="673" mass="75222">MSEVQHQLSSGGLSKIQSSPLSVDTSLDGESLDGSRRSGYHGLSPLDALARKHRDLTRQLNFHSYANSPISKSEDSLVLPKDKAPRTSVYRTSSPLTPSESHSSTTMQGPSVYDEDHYYVAQQLSSVFGTPDNDEDDDFEYSEKLYAESRLSSNSEDNDTVANHFDDDEYFKSLHPPNAPYRQQLDFLKPNDLTLPASSPQREYKPSPSSTGRPPVLRASTSPTILGNSSPAVRSLESTLTVSHSSEALNSPETAAEFYNISNISNSSNVGDFSAIIRDQQNETTTTNQSSSSLDSPLGSQSRQSALHGTLHFTRSAPKHQTVSIFRTQSPFLKRADKERANLNKTMVSINKSINIYQSFAENKLPSADLNNSFRLLPLSIRLEYPILRHLEFSLQALTMSAIQYIDENHVDIPYTDLKTDLSPFQNNLFEYENLSKENHLHQAIRYHLSNDFNKGFLHSSFAARRDDHTASFIYGLYLRHGLACSPKTHVSFLFLLKTATFLLRDLSVALQEATVNSDSTYTSGLETKRYTTYRLLLALVLYELAVCFMHGWGITRDRPLGIHLIKLSGAWGDVDAQFEAGIQFSLGTVADKDSQMAANYFLLAESQGLSPPQKCKWIYKSKYSLPLNYNVPAAKEVTLVINILENIEVNTVKLNGKTKAKFRNFISAVRYL</sequence>
<dbReference type="PANTHER" id="PTHR43628:SF1">
    <property type="entry name" value="CHITIN SYNTHASE REGULATORY FACTOR 2-RELATED"/>
    <property type="match status" value="1"/>
</dbReference>
<reference evidence="2 3" key="1">
    <citation type="journal article" date="2011" name="Science">
        <title>Comparative functional genomics of the fission yeasts.</title>
        <authorList>
            <person name="Rhind N."/>
            <person name="Chen Z."/>
            <person name="Yassour M."/>
            <person name="Thompson D.A."/>
            <person name="Haas B.J."/>
            <person name="Habib N."/>
            <person name="Wapinski I."/>
            <person name="Roy S."/>
            <person name="Lin M.F."/>
            <person name="Heiman D.I."/>
            <person name="Young S.K."/>
            <person name="Furuya K."/>
            <person name="Guo Y."/>
            <person name="Pidoux A."/>
            <person name="Chen H.M."/>
            <person name="Robbertse B."/>
            <person name="Goldberg J.M."/>
            <person name="Aoki K."/>
            <person name="Bayne E.H."/>
            <person name="Berlin A.M."/>
            <person name="Desjardins C.A."/>
            <person name="Dobbs E."/>
            <person name="Dukaj L."/>
            <person name="Fan L."/>
            <person name="FitzGerald M.G."/>
            <person name="French C."/>
            <person name="Gujja S."/>
            <person name="Hansen K."/>
            <person name="Keifenheim D."/>
            <person name="Levin J.Z."/>
            <person name="Mosher R.A."/>
            <person name="Mueller C.A."/>
            <person name="Pfiffner J."/>
            <person name="Priest M."/>
            <person name="Russ C."/>
            <person name="Smialowska A."/>
            <person name="Swoboda P."/>
            <person name="Sykes S.M."/>
            <person name="Vaughn M."/>
            <person name="Vengrova S."/>
            <person name="Yoder R."/>
            <person name="Zeng Q."/>
            <person name="Allshire R."/>
            <person name="Baulcombe D."/>
            <person name="Birren B.W."/>
            <person name="Brown W."/>
            <person name="Ekwall K."/>
            <person name="Kellis M."/>
            <person name="Leatherwood J."/>
            <person name="Levin H."/>
            <person name="Margalit H."/>
            <person name="Martienssen R."/>
            <person name="Nieduszynski C.A."/>
            <person name="Spatafora J.W."/>
            <person name="Friedman N."/>
            <person name="Dalgaard J.Z."/>
            <person name="Baumann P."/>
            <person name="Niki H."/>
            <person name="Regev A."/>
            <person name="Nusbaum C."/>
        </authorList>
    </citation>
    <scope>NUCLEOTIDE SEQUENCE [LARGE SCALE GENOMIC DNA]</scope>
    <source>
        <strain evidence="3">yFS286</strain>
    </source>
</reference>
<feature type="compositionally biased region" description="Polar residues" evidence="1">
    <location>
        <begin position="1"/>
        <end position="25"/>
    </location>
</feature>
<dbReference type="InterPro" id="IPR006597">
    <property type="entry name" value="Sel1-like"/>
</dbReference>
<dbReference type="Proteomes" id="UP000016088">
    <property type="component" value="Unassembled WGS sequence"/>
</dbReference>
<dbReference type="EMBL" id="KE503206">
    <property type="protein sequence ID" value="EPX75031.1"/>
    <property type="molecule type" value="Genomic_DNA"/>
</dbReference>
<proteinExistence type="predicted"/>
<evidence type="ECO:0000256" key="1">
    <source>
        <dbReference type="SAM" id="MobiDB-lite"/>
    </source>
</evidence>